<dbReference type="AlphaFoldDB" id="G2XQK1"/>
<name>G2XQK1_BOTF4</name>
<dbReference type="EMBL" id="FQ790252">
    <property type="protein sequence ID" value="CCD43106.1"/>
    <property type="molecule type" value="Genomic_DNA"/>
</dbReference>
<proteinExistence type="predicted"/>
<evidence type="ECO:0000313" key="1">
    <source>
        <dbReference type="EMBL" id="CCD43106.1"/>
    </source>
</evidence>
<sequence length="58" mass="6551">MPNWQVRKTIANKEAAADSTGTQEVHFQQKVSMLNQKVCRYKICDLIVEGTKEALEGI</sequence>
<evidence type="ECO:0000313" key="2">
    <source>
        <dbReference type="Proteomes" id="UP000008177"/>
    </source>
</evidence>
<accession>G2XQK1</accession>
<reference evidence="2" key="1">
    <citation type="journal article" date="2011" name="PLoS Genet.">
        <title>Genomic analysis of the necrotrophic fungal pathogens Sclerotinia sclerotiorum and Botrytis cinerea.</title>
        <authorList>
            <person name="Amselem J."/>
            <person name="Cuomo C.A."/>
            <person name="van Kan J.A."/>
            <person name="Viaud M."/>
            <person name="Benito E.P."/>
            <person name="Couloux A."/>
            <person name="Coutinho P.M."/>
            <person name="de Vries R.P."/>
            <person name="Dyer P.S."/>
            <person name="Fillinger S."/>
            <person name="Fournier E."/>
            <person name="Gout L."/>
            <person name="Hahn M."/>
            <person name="Kohn L."/>
            <person name="Lapalu N."/>
            <person name="Plummer K.M."/>
            <person name="Pradier J.M."/>
            <person name="Quevillon E."/>
            <person name="Sharon A."/>
            <person name="Simon A."/>
            <person name="ten Have A."/>
            <person name="Tudzynski B."/>
            <person name="Tudzynski P."/>
            <person name="Wincker P."/>
            <person name="Andrew M."/>
            <person name="Anthouard V."/>
            <person name="Beever R.E."/>
            <person name="Beffa R."/>
            <person name="Benoit I."/>
            <person name="Bouzid O."/>
            <person name="Brault B."/>
            <person name="Chen Z."/>
            <person name="Choquer M."/>
            <person name="Collemare J."/>
            <person name="Cotton P."/>
            <person name="Danchin E.G."/>
            <person name="Da Silva C."/>
            <person name="Gautier A."/>
            <person name="Giraud C."/>
            <person name="Giraud T."/>
            <person name="Gonzalez C."/>
            <person name="Grossetete S."/>
            <person name="Guldener U."/>
            <person name="Henrissat B."/>
            <person name="Howlett B.J."/>
            <person name="Kodira C."/>
            <person name="Kretschmer M."/>
            <person name="Lappartient A."/>
            <person name="Leroch M."/>
            <person name="Levis C."/>
            <person name="Mauceli E."/>
            <person name="Neuveglise C."/>
            <person name="Oeser B."/>
            <person name="Pearson M."/>
            <person name="Poulain J."/>
            <person name="Poussereau N."/>
            <person name="Quesneville H."/>
            <person name="Rascle C."/>
            <person name="Schumacher J."/>
            <person name="Segurens B."/>
            <person name="Sexton A."/>
            <person name="Silva E."/>
            <person name="Sirven C."/>
            <person name="Soanes D.M."/>
            <person name="Talbot N.J."/>
            <person name="Templeton M."/>
            <person name="Yandava C."/>
            <person name="Yarden O."/>
            <person name="Zeng Q."/>
            <person name="Rollins J.A."/>
            <person name="Lebrun M.H."/>
            <person name="Dickman M."/>
        </authorList>
    </citation>
    <scope>NUCLEOTIDE SEQUENCE [LARGE SCALE GENOMIC DNA]</scope>
    <source>
        <strain evidence="2">T4</strain>
    </source>
</reference>
<dbReference type="HOGENOM" id="CLU_2978830_0_0_1"/>
<gene>
    <name evidence="1" type="ORF">BofuT4_uP069460.1</name>
</gene>
<dbReference type="Proteomes" id="UP000008177">
    <property type="component" value="Unplaced contigs"/>
</dbReference>
<organism evidence="1 2">
    <name type="scientific">Botryotinia fuckeliana (strain T4)</name>
    <name type="common">Noble rot fungus</name>
    <name type="synonym">Botrytis cinerea</name>
    <dbReference type="NCBI Taxonomy" id="999810"/>
    <lineage>
        <taxon>Eukaryota</taxon>
        <taxon>Fungi</taxon>
        <taxon>Dikarya</taxon>
        <taxon>Ascomycota</taxon>
        <taxon>Pezizomycotina</taxon>
        <taxon>Leotiomycetes</taxon>
        <taxon>Helotiales</taxon>
        <taxon>Sclerotiniaceae</taxon>
        <taxon>Botrytis</taxon>
    </lineage>
</organism>
<protein>
    <submittedName>
        <fullName evidence="1">Uncharacterized protein</fullName>
    </submittedName>
</protein>
<dbReference type="InParanoid" id="G2XQK1"/>